<dbReference type="EMBL" id="LQQY01000045">
    <property type="protein sequence ID" value="KZE43860.1"/>
    <property type="molecule type" value="Genomic_DNA"/>
</dbReference>
<evidence type="ECO:0000313" key="3">
    <source>
        <dbReference type="Proteomes" id="UP000076510"/>
    </source>
</evidence>
<comment type="caution">
    <text evidence="2">The sequence shown here is derived from an EMBL/GenBank/DDBJ whole genome shotgun (WGS) entry which is preliminary data.</text>
</comment>
<dbReference type="Proteomes" id="UP000076510">
    <property type="component" value="Unassembled WGS sequence"/>
</dbReference>
<proteinExistence type="predicted"/>
<organism evidence="2 3">
    <name type="scientific">Rossellomorea marisflavi</name>
    <dbReference type="NCBI Taxonomy" id="189381"/>
    <lineage>
        <taxon>Bacteria</taxon>
        <taxon>Bacillati</taxon>
        <taxon>Bacillota</taxon>
        <taxon>Bacilli</taxon>
        <taxon>Bacillales</taxon>
        <taxon>Bacillaceae</taxon>
        <taxon>Rossellomorea</taxon>
    </lineage>
</organism>
<keyword evidence="1" id="KW-0812">Transmembrane</keyword>
<evidence type="ECO:0000256" key="1">
    <source>
        <dbReference type="SAM" id="Phobius"/>
    </source>
</evidence>
<accession>A0A161T3K1</accession>
<gene>
    <name evidence="2" type="ORF">AV649_08415</name>
</gene>
<reference evidence="3" key="1">
    <citation type="submission" date="2016-01" db="EMBL/GenBank/DDBJ databases">
        <title>Whole genome sequencing of Bhargavaea cecembensis T14.</title>
        <authorList>
            <person name="Hong K.W."/>
        </authorList>
    </citation>
    <scope>NUCLEOTIDE SEQUENCE [LARGE SCALE GENOMIC DNA]</scope>
    <source>
        <strain evidence="3">M19</strain>
    </source>
</reference>
<sequence length="110" mass="12877">MDRGEAQDLLVLRFFFCVGWIRFGFANIRRGSYGNRVECKRCHSIICKHLRSQIKKRPEIRLANKFFSSANNFWIFANIFWGFASICGHWTYQTVTEPLKQGKAAARIVE</sequence>
<name>A0A161T3K1_9BACI</name>
<feature type="transmembrane region" description="Helical" evidence="1">
    <location>
        <begin position="73"/>
        <end position="92"/>
    </location>
</feature>
<keyword evidence="1" id="KW-1133">Transmembrane helix</keyword>
<evidence type="ECO:0000313" key="2">
    <source>
        <dbReference type="EMBL" id="KZE43860.1"/>
    </source>
</evidence>
<dbReference type="AlphaFoldDB" id="A0A161T3K1"/>
<keyword evidence="1" id="KW-0472">Membrane</keyword>
<protein>
    <submittedName>
        <fullName evidence="2">Uncharacterized protein</fullName>
    </submittedName>
</protein>
<feature type="transmembrane region" description="Helical" evidence="1">
    <location>
        <begin position="6"/>
        <end position="25"/>
    </location>
</feature>